<gene>
    <name evidence="2" type="ORF">D7U36_13185</name>
</gene>
<dbReference type="Proteomes" id="UP000279336">
    <property type="component" value="Unassembled WGS sequence"/>
</dbReference>
<protein>
    <submittedName>
        <fullName evidence="2">Uncharacterized protein</fullName>
    </submittedName>
</protein>
<dbReference type="OrthoDB" id="4818302at2"/>
<comment type="caution">
    <text evidence="2">The sequence shown here is derived from an EMBL/GenBank/DDBJ whole genome shotgun (WGS) entry which is preliminary data.</text>
</comment>
<organism evidence="2 3">
    <name type="scientific">Propionibacterium australiense</name>
    <dbReference type="NCBI Taxonomy" id="119981"/>
    <lineage>
        <taxon>Bacteria</taxon>
        <taxon>Bacillati</taxon>
        <taxon>Actinomycetota</taxon>
        <taxon>Actinomycetes</taxon>
        <taxon>Propionibacteriales</taxon>
        <taxon>Propionibacteriaceae</taxon>
        <taxon>Propionibacterium</taxon>
    </lineage>
</organism>
<feature type="compositionally biased region" description="Basic residues" evidence="1">
    <location>
        <begin position="476"/>
        <end position="497"/>
    </location>
</feature>
<name>A0A8B3FJL2_9ACTN</name>
<reference evidence="2 3" key="1">
    <citation type="submission" date="2018-10" db="EMBL/GenBank/DDBJ databases">
        <title>Propionibacterium australiense Genome Sequencing and Assembly.</title>
        <authorList>
            <person name="Bernier A.-M."/>
            <person name="Bernard K."/>
        </authorList>
    </citation>
    <scope>NUCLEOTIDE SEQUENCE [LARGE SCALE GENOMIC DNA]</scope>
    <source>
        <strain evidence="2 3">NML98A078</strain>
    </source>
</reference>
<dbReference type="EMBL" id="RCIW01000033">
    <property type="protein sequence ID" value="RLP06214.1"/>
    <property type="molecule type" value="Genomic_DNA"/>
</dbReference>
<feature type="compositionally biased region" description="Basic residues" evidence="1">
    <location>
        <begin position="399"/>
        <end position="415"/>
    </location>
</feature>
<feature type="compositionally biased region" description="Pro residues" evidence="1">
    <location>
        <begin position="432"/>
        <end position="442"/>
    </location>
</feature>
<proteinExistence type="predicted"/>
<evidence type="ECO:0000256" key="1">
    <source>
        <dbReference type="SAM" id="MobiDB-lite"/>
    </source>
</evidence>
<dbReference type="RefSeq" id="WP_121588370.1">
    <property type="nucleotide sequence ID" value="NZ_RCIW01000033.1"/>
</dbReference>
<sequence>MSEGLVDPEMIPRIDTGCVTDAAEDLRAMGGSVAENTDAMVAAWAGLRAEGVYVAPEAETVYGLLDPAVAAAGEVESALGGAADALDVFAEELEEIKPGLEELRAEAAAFRARALSGVDEPASKSPVFVPSYGAGSFRSGEGAEDKQWWESGRLCEENSKLLARINDQVIRIVNAENACVNALHDLIPECFVQQPTDLTGDVLDQLGDLPWGGPSEYQSKNCVESAVLGLCDAIVDMVAGAGSLVAGYDPRTGEFGNWDVTGQTWAGLGNLGLSLLAMVPAPVPAASVAECARGTGADNQATRFIREKEHDLWNTVAGMVNIDPAADDPFAAWKKDGVRSAVSAGVNIGTFFVPGAEVGGAMKGAGLAGKAGRMALRGLGGLRRHGHPWWFLRGEGRRGRPQGRRCGRPRRRGRRPGLTGRQGHRERRTAQPQPPRPGPGRWPPSQGRPGPGPERRQRRQGPAAGRCRGRPDPARTRRAPGPRRYAGHARLGTSRRT</sequence>
<dbReference type="AlphaFoldDB" id="A0A8B3FJL2"/>
<accession>A0A8B3FJL2</accession>
<evidence type="ECO:0000313" key="2">
    <source>
        <dbReference type="EMBL" id="RLP06214.1"/>
    </source>
</evidence>
<evidence type="ECO:0000313" key="3">
    <source>
        <dbReference type="Proteomes" id="UP000279336"/>
    </source>
</evidence>
<feature type="region of interest" description="Disordered" evidence="1">
    <location>
        <begin position="392"/>
        <end position="497"/>
    </location>
</feature>